<keyword evidence="9" id="KW-1185">Reference proteome</keyword>
<keyword evidence="5 6" id="KW-0472">Membrane</keyword>
<dbReference type="GO" id="GO:0016740">
    <property type="term" value="F:transferase activity"/>
    <property type="evidence" value="ECO:0007669"/>
    <property type="project" value="UniProtKB-KW"/>
</dbReference>
<feature type="transmembrane region" description="Helical" evidence="6">
    <location>
        <begin position="58"/>
        <end position="80"/>
    </location>
</feature>
<dbReference type="GO" id="GO:0005886">
    <property type="term" value="C:plasma membrane"/>
    <property type="evidence" value="ECO:0007669"/>
    <property type="project" value="UniProtKB-SubCell"/>
</dbReference>
<gene>
    <name evidence="8" type="ORF">CYR34_01580</name>
</gene>
<keyword evidence="8" id="KW-0808">Transferase</keyword>
<dbReference type="Pfam" id="PF00884">
    <property type="entry name" value="Sulfatase"/>
    <property type="match status" value="1"/>
</dbReference>
<dbReference type="Proteomes" id="UP000234626">
    <property type="component" value="Unassembled WGS sequence"/>
</dbReference>
<dbReference type="PANTHER" id="PTHR47371">
    <property type="entry name" value="LIPOTEICHOIC ACID SYNTHASE"/>
    <property type="match status" value="1"/>
</dbReference>
<evidence type="ECO:0000256" key="1">
    <source>
        <dbReference type="ARBA" id="ARBA00004651"/>
    </source>
</evidence>
<evidence type="ECO:0000313" key="9">
    <source>
        <dbReference type="Proteomes" id="UP000234626"/>
    </source>
</evidence>
<accession>A0A2N5ET85</accession>
<evidence type="ECO:0000259" key="7">
    <source>
        <dbReference type="Pfam" id="PF00884"/>
    </source>
</evidence>
<dbReference type="AlphaFoldDB" id="A0A2N5ET85"/>
<dbReference type="Gene3D" id="3.40.720.10">
    <property type="entry name" value="Alkaline Phosphatase, subunit A"/>
    <property type="match status" value="1"/>
</dbReference>
<feature type="transmembrane region" description="Helical" evidence="6">
    <location>
        <begin position="142"/>
        <end position="162"/>
    </location>
</feature>
<dbReference type="InterPro" id="IPR050448">
    <property type="entry name" value="OpgB/LTA_synthase_biosynth"/>
</dbReference>
<dbReference type="SUPFAM" id="SSF53649">
    <property type="entry name" value="Alkaline phosphatase-like"/>
    <property type="match status" value="1"/>
</dbReference>
<comment type="subcellular location">
    <subcellularLocation>
        <location evidence="1">Cell membrane</location>
        <topology evidence="1">Multi-pass membrane protein</topology>
    </subcellularLocation>
</comment>
<dbReference type="InterPro" id="IPR000917">
    <property type="entry name" value="Sulfatase_N"/>
</dbReference>
<reference evidence="8 9" key="1">
    <citation type="submission" date="2017-12" db="EMBL/GenBank/DDBJ databases">
        <title>Characterization of six clinical isolates of Enterochimera gen. nov., a novel genus of the Yersiniaciae family and the three species Enterochimera arupensis sp. nov., Enterochimera coloradensis sp. nov, and Enterochimera californica sp. nov.</title>
        <authorList>
            <person name="Rossi A."/>
            <person name="Fisher M."/>
        </authorList>
    </citation>
    <scope>NUCLEOTIDE SEQUENCE [LARGE SCALE GENOMIC DNA]</scope>
    <source>
        <strain evidence="8 9">2016Iso1</strain>
    </source>
</reference>
<proteinExistence type="predicted"/>
<evidence type="ECO:0000256" key="5">
    <source>
        <dbReference type="ARBA" id="ARBA00023136"/>
    </source>
</evidence>
<dbReference type="NCBIfam" id="NF003000">
    <property type="entry name" value="PRK03776.1"/>
    <property type="match status" value="1"/>
</dbReference>
<dbReference type="CDD" id="cd16015">
    <property type="entry name" value="LTA_synthase"/>
    <property type="match status" value="1"/>
</dbReference>
<dbReference type="InterPro" id="IPR017850">
    <property type="entry name" value="Alkaline_phosphatase_core_sf"/>
</dbReference>
<feature type="transmembrane region" description="Helical" evidence="6">
    <location>
        <begin position="109"/>
        <end position="130"/>
    </location>
</feature>
<feature type="domain" description="Sulfatase N-terminal" evidence="7">
    <location>
        <begin position="195"/>
        <end position="479"/>
    </location>
</feature>
<sequence>MVFNSNKLPFSAFSSFAALSAPVNVRICPVATSFPALFSLLLFAVSITLCLRKGITNLFWLICLLASSLIFILLNLLYYASNYFTGNGINDSVLYTLTSNLEGAGMTKYLLPGLALLGGLVLLFCGVLWVLLRAWRLKNRPVYSLTAFALISASLVITPATGEIYTMIKSRRADKGEEFYTYYKIPSRLISGKKRNLVYLYAESFERTYFDEQAFPGLTPDLAAVKQQALDFSQTRQLPGTEYTIAGMVASQCGIPLFAPFDGNAAGSVDGFYPGKICLGDILKASGYALSFYQGADLAFAGKGQFLKSHGFDQIYGRKELQPRLQDPAYVNDWGLYDDTLLDQAYAQFETLSEQGKPFALFALTVDTHHPDGYVSRSCRKNRYPINGKENKSLSAILCNQETVANFIRRIQQSPYYKDTVIVVSSDHLAMNNTAWSQLTRHDRKDLFFILDGSGTLQGMNHQPRSTLDNGATVLDLLGGDNFIGLGRSTLSNASLTTTTQDLAAKITSWVPALIELWGVPKRISHYQVDLNAHRFSFSGSTFTYPLVLKIGNQKIEPKFETYLLAPLNQQLAGFRPGELFVWVDACDRIGHIWPASPPSGLCLASGKLGSRPDIQPITGPVFQGTVRFPLDKHSDTLYQQTVAQLQQAPVPAEKG</sequence>
<protein>
    <submittedName>
        <fullName evidence="8">Phosphatidylglycerol--membrane-oligosaccharide glycerophosphotransferase</fullName>
    </submittedName>
</protein>
<feature type="transmembrane region" description="Helical" evidence="6">
    <location>
        <begin position="30"/>
        <end position="51"/>
    </location>
</feature>
<name>A0A2N5ET85_9GAMM</name>
<evidence type="ECO:0000313" key="8">
    <source>
        <dbReference type="EMBL" id="PLR53309.1"/>
    </source>
</evidence>
<comment type="caution">
    <text evidence="8">The sequence shown here is derived from an EMBL/GenBank/DDBJ whole genome shotgun (WGS) entry which is preliminary data.</text>
</comment>
<dbReference type="PANTHER" id="PTHR47371:SF3">
    <property type="entry name" value="PHOSPHOGLYCEROL TRANSFERASE I"/>
    <property type="match status" value="1"/>
</dbReference>
<keyword evidence="2" id="KW-1003">Cell membrane</keyword>
<keyword evidence="4 6" id="KW-1133">Transmembrane helix</keyword>
<evidence type="ECO:0000256" key="2">
    <source>
        <dbReference type="ARBA" id="ARBA00022475"/>
    </source>
</evidence>
<evidence type="ECO:0000256" key="3">
    <source>
        <dbReference type="ARBA" id="ARBA00022692"/>
    </source>
</evidence>
<dbReference type="OrthoDB" id="9760224at2"/>
<evidence type="ECO:0000256" key="4">
    <source>
        <dbReference type="ARBA" id="ARBA00022989"/>
    </source>
</evidence>
<organism evidence="8 9">
    <name type="scientific">Chimaeribacter arupi</name>
    <dbReference type="NCBI Taxonomy" id="2060066"/>
    <lineage>
        <taxon>Bacteria</taxon>
        <taxon>Pseudomonadati</taxon>
        <taxon>Pseudomonadota</taxon>
        <taxon>Gammaproteobacteria</taxon>
        <taxon>Enterobacterales</taxon>
        <taxon>Yersiniaceae</taxon>
        <taxon>Chimaeribacter</taxon>
    </lineage>
</organism>
<keyword evidence="3 6" id="KW-0812">Transmembrane</keyword>
<evidence type="ECO:0000256" key="6">
    <source>
        <dbReference type="SAM" id="Phobius"/>
    </source>
</evidence>
<dbReference type="EMBL" id="PJZK01000001">
    <property type="protein sequence ID" value="PLR53309.1"/>
    <property type="molecule type" value="Genomic_DNA"/>
</dbReference>